<dbReference type="Proteomes" id="UP000095767">
    <property type="component" value="Unassembled WGS sequence"/>
</dbReference>
<gene>
    <name evidence="2" type="ORF">BAE44_0015195</name>
</gene>
<dbReference type="AlphaFoldDB" id="A0A1E5VF67"/>
<accession>A0A1E5VF67</accession>
<evidence type="ECO:0000313" key="3">
    <source>
        <dbReference type="Proteomes" id="UP000095767"/>
    </source>
</evidence>
<evidence type="ECO:0000256" key="1">
    <source>
        <dbReference type="SAM" id="Phobius"/>
    </source>
</evidence>
<keyword evidence="1" id="KW-1133">Transmembrane helix</keyword>
<name>A0A1E5VF67_9POAL</name>
<dbReference type="PANTHER" id="PTHR33207">
    <property type="entry name" value="F-BOX DOMAIN CONTAINING PROTEIN-RELATED"/>
    <property type="match status" value="1"/>
</dbReference>
<dbReference type="EMBL" id="LWDX02041629">
    <property type="protein sequence ID" value="OEL23786.1"/>
    <property type="molecule type" value="Genomic_DNA"/>
</dbReference>
<dbReference type="STRING" id="888268.A0A1E5VF67"/>
<keyword evidence="1" id="KW-0812">Transmembrane</keyword>
<reference evidence="2 3" key="1">
    <citation type="submission" date="2016-09" db="EMBL/GenBank/DDBJ databases">
        <title>The draft genome of Dichanthelium oligosanthes: A C3 panicoid grass species.</title>
        <authorList>
            <person name="Studer A.J."/>
            <person name="Schnable J.C."/>
            <person name="Brutnell T.P."/>
        </authorList>
    </citation>
    <scope>NUCLEOTIDE SEQUENCE [LARGE SCALE GENOMIC DNA]</scope>
    <source>
        <strain evidence="3">cv. Kellogg 1175</strain>
        <tissue evidence="2">Leaf</tissue>
    </source>
</reference>
<dbReference type="OrthoDB" id="656694at2759"/>
<proteinExistence type="predicted"/>
<keyword evidence="3" id="KW-1185">Reference proteome</keyword>
<feature type="transmembrane region" description="Helical" evidence="1">
    <location>
        <begin position="131"/>
        <end position="154"/>
    </location>
</feature>
<evidence type="ECO:0000313" key="2">
    <source>
        <dbReference type="EMBL" id="OEL23786.1"/>
    </source>
</evidence>
<keyword evidence="1" id="KW-0472">Membrane</keyword>
<protein>
    <submittedName>
        <fullName evidence="2">Uncharacterized protein</fullName>
    </submittedName>
</protein>
<sequence length="301" mass="32754">MDWRRDQKLGGADPRCCVMPSSFVVRRKGSRSPPRSRGVPSHAAAPLRVLPELRAVPAAPLFVPTTGVALDVGFLLVLPACRVILVDSCGRCLLLRELGPGSALELRLLVCSPLEKAYVRVPSLYTAGPKVACSVLIPVVGVAFHVIVVLFGTAPNHFEVLVCSPASSCWEAAIGPVSRELVVRRDPSVVIGDVVYKLQGEEKYIMVVETVRLTLSAVPLPDVRTLLYAGNHWISKTAKARLCFFAIREPLDLLVWVLEAPGRWEQQAVDLRALMHRALVGDLISTKLSAKMSEQLRGLSS</sequence>
<comment type="caution">
    <text evidence="2">The sequence shown here is derived from an EMBL/GenBank/DDBJ whole genome shotgun (WGS) entry which is preliminary data.</text>
</comment>
<organism evidence="2 3">
    <name type="scientific">Dichanthelium oligosanthes</name>
    <dbReference type="NCBI Taxonomy" id="888268"/>
    <lineage>
        <taxon>Eukaryota</taxon>
        <taxon>Viridiplantae</taxon>
        <taxon>Streptophyta</taxon>
        <taxon>Embryophyta</taxon>
        <taxon>Tracheophyta</taxon>
        <taxon>Spermatophyta</taxon>
        <taxon>Magnoliopsida</taxon>
        <taxon>Liliopsida</taxon>
        <taxon>Poales</taxon>
        <taxon>Poaceae</taxon>
        <taxon>PACMAD clade</taxon>
        <taxon>Panicoideae</taxon>
        <taxon>Panicodae</taxon>
        <taxon>Paniceae</taxon>
        <taxon>Dichantheliinae</taxon>
        <taxon>Dichanthelium</taxon>
    </lineage>
</organism>